<dbReference type="Gene3D" id="1.10.10.10">
    <property type="entry name" value="Winged helix-like DNA-binding domain superfamily/Winged helix DNA-binding domain"/>
    <property type="match status" value="1"/>
</dbReference>
<reference evidence="4" key="1">
    <citation type="submission" date="2018-06" db="EMBL/GenBank/DDBJ databases">
        <authorList>
            <person name="Zhirakovskaya E."/>
        </authorList>
    </citation>
    <scope>NUCLEOTIDE SEQUENCE</scope>
</reference>
<dbReference type="GO" id="GO:0009294">
    <property type="term" value="P:DNA-mediated transformation"/>
    <property type="evidence" value="ECO:0007669"/>
    <property type="project" value="InterPro"/>
</dbReference>
<accession>A0A3B1DZV7</accession>
<dbReference type="Gene3D" id="3.40.50.450">
    <property type="match status" value="1"/>
</dbReference>
<dbReference type="InterPro" id="IPR003488">
    <property type="entry name" value="DprA"/>
</dbReference>
<protein>
    <submittedName>
        <fullName evidence="4">Rossmann fold nucleotide-binding protein Smf possibly involved in DNA uptake</fullName>
    </submittedName>
</protein>
<dbReference type="Pfam" id="PF02481">
    <property type="entry name" value="DNA_processg_A"/>
    <property type="match status" value="1"/>
</dbReference>
<dbReference type="Pfam" id="PF17782">
    <property type="entry name" value="WHD_DprA"/>
    <property type="match status" value="1"/>
</dbReference>
<dbReference type="InterPro" id="IPR010994">
    <property type="entry name" value="RuvA_2-like"/>
</dbReference>
<gene>
    <name evidence="4" type="ORF">MNBD_PLANCTO02-543</name>
</gene>
<dbReference type="SUPFAM" id="SSF47781">
    <property type="entry name" value="RuvA domain 2-like"/>
    <property type="match status" value="1"/>
</dbReference>
<dbReference type="PANTHER" id="PTHR43022:SF1">
    <property type="entry name" value="PROTEIN SMF"/>
    <property type="match status" value="1"/>
</dbReference>
<name>A0A3B1DZV7_9ZZZZ</name>
<feature type="domain" description="DprA winged helix" evidence="3">
    <location>
        <begin position="327"/>
        <end position="382"/>
    </location>
</feature>
<evidence type="ECO:0000313" key="4">
    <source>
        <dbReference type="EMBL" id="VAX41998.1"/>
    </source>
</evidence>
<dbReference type="InterPro" id="IPR036388">
    <property type="entry name" value="WH-like_DNA-bd_sf"/>
</dbReference>
<organism evidence="4">
    <name type="scientific">hydrothermal vent metagenome</name>
    <dbReference type="NCBI Taxonomy" id="652676"/>
    <lineage>
        <taxon>unclassified sequences</taxon>
        <taxon>metagenomes</taxon>
        <taxon>ecological metagenomes</taxon>
    </lineage>
</organism>
<evidence type="ECO:0000256" key="1">
    <source>
        <dbReference type="ARBA" id="ARBA00006525"/>
    </source>
</evidence>
<dbReference type="InterPro" id="IPR041614">
    <property type="entry name" value="DprA_WH"/>
</dbReference>
<dbReference type="InterPro" id="IPR057666">
    <property type="entry name" value="DrpA_SLOG"/>
</dbReference>
<proteinExistence type="inferred from homology"/>
<evidence type="ECO:0000259" key="3">
    <source>
        <dbReference type="Pfam" id="PF17782"/>
    </source>
</evidence>
<dbReference type="NCBIfam" id="TIGR00732">
    <property type="entry name" value="dprA"/>
    <property type="match status" value="1"/>
</dbReference>
<comment type="similarity">
    <text evidence="1">Belongs to the DprA/Smf family.</text>
</comment>
<dbReference type="Pfam" id="PF14520">
    <property type="entry name" value="HHH_5"/>
    <property type="match status" value="1"/>
</dbReference>
<dbReference type="SUPFAM" id="SSF102405">
    <property type="entry name" value="MCP/YpsA-like"/>
    <property type="match status" value="1"/>
</dbReference>
<dbReference type="AlphaFoldDB" id="A0A3B1DZV7"/>
<feature type="domain" description="Smf/DprA SLOG" evidence="2">
    <location>
        <begin position="86"/>
        <end position="294"/>
    </location>
</feature>
<dbReference type="PANTHER" id="PTHR43022">
    <property type="entry name" value="PROTEIN SMF"/>
    <property type="match status" value="1"/>
</dbReference>
<dbReference type="EMBL" id="UOGL01000608">
    <property type="protein sequence ID" value="VAX41998.1"/>
    <property type="molecule type" value="Genomic_DNA"/>
</dbReference>
<evidence type="ECO:0000259" key="2">
    <source>
        <dbReference type="Pfam" id="PF02481"/>
    </source>
</evidence>
<sequence length="389" mass="42354">MNHSVESTPELLAAMRLNMVNGVGPRMLHLLQMRFGSPADVLAASKEELLSIQGIGHKLANSILATKHSNIAEEELQRCAEFNVQLVLRTSDNYPAMLEEISDPPNILYCKGDLLPQDHLAVAIVGSRRCTMYGKQQAEHFAGALARAGVTVVSGLARGIDAAAHTGALKAGGRTIAVLATGIANIYPPEHDKLAEEVAASGAVVTESPLRQKPLPGLFPQRNRIISGLSLGTIIIEASRKSGALHTARHAMEQGREIFVLPGRVDSLASQGCHDLIRDGAILIRNIDDVLCELGPLTKPVNRPVVKTNHSKTKIETTQQETIITPRELTLSDQEREILNLVSLDQKHIDEVLREATIEHSRVLATLTILEMKRLIRKLPGGYLVRVTY</sequence>